<keyword evidence="1" id="KW-1133">Transmembrane helix</keyword>
<accession>A0A3P7LSW2</accession>
<feature type="transmembrane region" description="Helical" evidence="1">
    <location>
        <begin position="25"/>
        <end position="46"/>
    </location>
</feature>
<reference evidence="2 3" key="1">
    <citation type="submission" date="2018-11" db="EMBL/GenBank/DDBJ databases">
        <authorList>
            <consortium name="Pathogen Informatics"/>
        </authorList>
    </citation>
    <scope>NUCLEOTIDE SEQUENCE [LARGE SCALE GENOMIC DNA]</scope>
</reference>
<dbReference type="EMBL" id="UYYB01116416">
    <property type="protein sequence ID" value="VDM82192.1"/>
    <property type="molecule type" value="Genomic_DNA"/>
</dbReference>
<evidence type="ECO:0000256" key="1">
    <source>
        <dbReference type="SAM" id="Phobius"/>
    </source>
</evidence>
<name>A0A3P7LSW2_STRVU</name>
<keyword evidence="1" id="KW-0472">Membrane</keyword>
<proteinExistence type="predicted"/>
<evidence type="ECO:0000313" key="2">
    <source>
        <dbReference type="EMBL" id="VDM82192.1"/>
    </source>
</evidence>
<dbReference type="Proteomes" id="UP000270094">
    <property type="component" value="Unassembled WGS sequence"/>
</dbReference>
<organism evidence="2 3">
    <name type="scientific">Strongylus vulgaris</name>
    <name type="common">Blood worm</name>
    <dbReference type="NCBI Taxonomy" id="40348"/>
    <lineage>
        <taxon>Eukaryota</taxon>
        <taxon>Metazoa</taxon>
        <taxon>Ecdysozoa</taxon>
        <taxon>Nematoda</taxon>
        <taxon>Chromadorea</taxon>
        <taxon>Rhabditida</taxon>
        <taxon>Rhabditina</taxon>
        <taxon>Rhabditomorpha</taxon>
        <taxon>Strongyloidea</taxon>
        <taxon>Strongylidae</taxon>
        <taxon>Strongylus</taxon>
    </lineage>
</organism>
<dbReference type="AlphaFoldDB" id="A0A3P7LSW2"/>
<gene>
    <name evidence="2" type="ORF">SVUK_LOCUS17190</name>
</gene>
<evidence type="ECO:0000313" key="3">
    <source>
        <dbReference type="Proteomes" id="UP000270094"/>
    </source>
</evidence>
<keyword evidence="1" id="KW-0812">Transmembrane</keyword>
<keyword evidence="3" id="KW-1185">Reference proteome</keyword>
<sequence length="140" mass="15690">MPLKANHIVDEPHKIGPKEGQRYKLLLLFAAAVVVVFVIVVLHSTADTDESDEMFKFTKPSDKELEKVKESYKKQEINLEKDGSKLDNIDDIKANNSGLLPPRRFSGTTAEQMCQSGMAGCVQRFARIQPLIVVTIYLTL</sequence>
<protein>
    <submittedName>
        <fullName evidence="2">Uncharacterized protein</fullName>
    </submittedName>
</protein>